<dbReference type="Gene3D" id="3.80.10.10">
    <property type="entry name" value="Ribonuclease Inhibitor"/>
    <property type="match status" value="1"/>
</dbReference>
<dbReference type="AlphaFoldDB" id="A0A2K3LK50"/>
<protein>
    <submittedName>
        <fullName evidence="8">Receptor-like protein kinase</fullName>
    </submittedName>
</protein>
<evidence type="ECO:0000256" key="3">
    <source>
        <dbReference type="ARBA" id="ARBA00022729"/>
    </source>
</evidence>
<reference evidence="8 9" key="2">
    <citation type="journal article" date="2017" name="Front. Plant Sci.">
        <title>Gene Classification and Mining of Molecular Markers Useful in Red Clover (Trifolium pratense) Breeding.</title>
        <authorList>
            <person name="Istvanek J."/>
            <person name="Dluhosova J."/>
            <person name="Dluhos P."/>
            <person name="Patkova L."/>
            <person name="Nedelnik J."/>
            <person name="Repkova J."/>
        </authorList>
    </citation>
    <scope>NUCLEOTIDE SEQUENCE [LARGE SCALE GENOMIC DNA]</scope>
    <source>
        <strain evidence="9">cv. Tatra</strain>
        <tissue evidence="8">Young leaves</tissue>
    </source>
</reference>
<keyword evidence="5" id="KW-0472">Membrane</keyword>
<keyword evidence="3" id="KW-0732">Signal</keyword>
<organism evidence="8 9">
    <name type="scientific">Trifolium pratense</name>
    <name type="common">Red clover</name>
    <dbReference type="NCBI Taxonomy" id="57577"/>
    <lineage>
        <taxon>Eukaryota</taxon>
        <taxon>Viridiplantae</taxon>
        <taxon>Streptophyta</taxon>
        <taxon>Embryophyta</taxon>
        <taxon>Tracheophyta</taxon>
        <taxon>Spermatophyta</taxon>
        <taxon>Magnoliopsida</taxon>
        <taxon>eudicotyledons</taxon>
        <taxon>Gunneridae</taxon>
        <taxon>Pentapetalae</taxon>
        <taxon>rosids</taxon>
        <taxon>fabids</taxon>
        <taxon>Fabales</taxon>
        <taxon>Fabaceae</taxon>
        <taxon>Papilionoideae</taxon>
        <taxon>50 kb inversion clade</taxon>
        <taxon>NPAAA clade</taxon>
        <taxon>Hologalegina</taxon>
        <taxon>IRL clade</taxon>
        <taxon>Trifolieae</taxon>
        <taxon>Trifolium</taxon>
    </lineage>
</organism>
<evidence type="ECO:0000256" key="2">
    <source>
        <dbReference type="ARBA" id="ARBA00022692"/>
    </source>
</evidence>
<dbReference type="Proteomes" id="UP000236291">
    <property type="component" value="Unassembled WGS sequence"/>
</dbReference>
<evidence type="ECO:0000256" key="1">
    <source>
        <dbReference type="ARBA" id="ARBA00004479"/>
    </source>
</evidence>
<dbReference type="EMBL" id="ASHM01035004">
    <property type="protein sequence ID" value="PNX78921.1"/>
    <property type="molecule type" value="Genomic_DNA"/>
</dbReference>
<dbReference type="InterPro" id="IPR046956">
    <property type="entry name" value="RLP23-like"/>
</dbReference>
<evidence type="ECO:0000256" key="7">
    <source>
        <dbReference type="ARBA" id="ARBA00023180"/>
    </source>
</evidence>
<dbReference type="InterPro" id="IPR032675">
    <property type="entry name" value="LRR_dom_sf"/>
</dbReference>
<sequence length="84" mass="9746">MRLPGQVFISKWQSSPYEPVITDCCSWDGIQCDEHTNQVIHIDLRSCQLYGRMDANSSLFRLVHLRVLDLSDNDFNYSQIPSKI</sequence>
<reference evidence="8 9" key="1">
    <citation type="journal article" date="2014" name="Am. J. Bot.">
        <title>Genome assembly and annotation for red clover (Trifolium pratense; Fabaceae).</title>
        <authorList>
            <person name="Istvanek J."/>
            <person name="Jaros M."/>
            <person name="Krenek A."/>
            <person name="Repkova J."/>
        </authorList>
    </citation>
    <scope>NUCLEOTIDE SEQUENCE [LARGE SCALE GENOMIC DNA]</scope>
    <source>
        <strain evidence="9">cv. Tatra</strain>
        <tissue evidence="8">Young leaves</tissue>
    </source>
</reference>
<feature type="non-terminal residue" evidence="8">
    <location>
        <position position="84"/>
    </location>
</feature>
<evidence type="ECO:0000256" key="5">
    <source>
        <dbReference type="ARBA" id="ARBA00023136"/>
    </source>
</evidence>
<keyword evidence="8" id="KW-0418">Kinase</keyword>
<evidence type="ECO:0000313" key="9">
    <source>
        <dbReference type="Proteomes" id="UP000236291"/>
    </source>
</evidence>
<evidence type="ECO:0000256" key="6">
    <source>
        <dbReference type="ARBA" id="ARBA00023170"/>
    </source>
</evidence>
<evidence type="ECO:0000313" key="8">
    <source>
        <dbReference type="EMBL" id="PNX78921.1"/>
    </source>
</evidence>
<dbReference type="PANTHER" id="PTHR48061">
    <property type="entry name" value="LEUCINE-RICH REPEAT RECEPTOR PROTEIN KINASE EMS1-LIKE-RELATED"/>
    <property type="match status" value="1"/>
</dbReference>
<keyword evidence="6 8" id="KW-0675">Receptor</keyword>
<keyword evidence="8" id="KW-0808">Transferase</keyword>
<dbReference type="PANTHER" id="PTHR48061:SF29">
    <property type="entry name" value="RECEPTOR-LIKE KINASE FAMILY PROTEIN, PUTATIVE-RELATED"/>
    <property type="match status" value="1"/>
</dbReference>
<keyword evidence="4" id="KW-1133">Transmembrane helix</keyword>
<proteinExistence type="predicted"/>
<comment type="subcellular location">
    <subcellularLocation>
        <location evidence="1">Membrane</location>
        <topology evidence="1">Single-pass type I membrane protein</topology>
    </subcellularLocation>
</comment>
<keyword evidence="2" id="KW-0812">Transmembrane</keyword>
<dbReference type="GO" id="GO:0016020">
    <property type="term" value="C:membrane"/>
    <property type="evidence" value="ECO:0007669"/>
    <property type="project" value="UniProtKB-SubCell"/>
</dbReference>
<dbReference type="GO" id="GO:0016301">
    <property type="term" value="F:kinase activity"/>
    <property type="evidence" value="ECO:0007669"/>
    <property type="project" value="UniProtKB-KW"/>
</dbReference>
<evidence type="ECO:0000256" key="4">
    <source>
        <dbReference type="ARBA" id="ARBA00022989"/>
    </source>
</evidence>
<dbReference type="SUPFAM" id="SSF52058">
    <property type="entry name" value="L domain-like"/>
    <property type="match status" value="1"/>
</dbReference>
<comment type="caution">
    <text evidence="8">The sequence shown here is derived from an EMBL/GenBank/DDBJ whole genome shotgun (WGS) entry which is preliminary data.</text>
</comment>
<name>A0A2K3LK50_TRIPR</name>
<keyword evidence="7" id="KW-0325">Glycoprotein</keyword>
<gene>
    <name evidence="8" type="ORF">L195_g034903</name>
</gene>
<accession>A0A2K3LK50</accession>
<dbReference type="STRING" id="57577.A0A2K3LK50"/>